<gene>
    <name evidence="2" type="ORF">DASC09_054910</name>
</gene>
<reference evidence="2 3" key="1">
    <citation type="journal article" date="2023" name="Elife">
        <title>Identification of key yeast species and microbe-microbe interactions impacting larval growth of Drosophila in the wild.</title>
        <authorList>
            <person name="Mure A."/>
            <person name="Sugiura Y."/>
            <person name="Maeda R."/>
            <person name="Honda K."/>
            <person name="Sakurai N."/>
            <person name="Takahashi Y."/>
            <person name="Watada M."/>
            <person name="Katoh T."/>
            <person name="Gotoh A."/>
            <person name="Gotoh Y."/>
            <person name="Taniguchi I."/>
            <person name="Nakamura K."/>
            <person name="Hayashi T."/>
            <person name="Katayama T."/>
            <person name="Uemura T."/>
            <person name="Hattori Y."/>
        </authorList>
    </citation>
    <scope>NUCLEOTIDE SEQUENCE [LARGE SCALE GENOMIC DNA]</scope>
    <source>
        <strain evidence="2 3">SC-9</strain>
    </source>
</reference>
<feature type="region of interest" description="Disordered" evidence="1">
    <location>
        <begin position="55"/>
        <end position="87"/>
    </location>
</feature>
<accession>A0AAV5QUS7</accession>
<dbReference type="EMBL" id="BTFZ01000019">
    <property type="protein sequence ID" value="GMM38152.1"/>
    <property type="molecule type" value="Genomic_DNA"/>
</dbReference>
<sequence length="87" mass="10149">MLSPTIRAIVAESTKQAKATSILKSYFNVNYNTEIFRMTTAKCVKIRIFKNLPSKQTKNQQPIKQERTVSSTSHSSRLWYEMSKNRY</sequence>
<dbReference type="Proteomes" id="UP001360560">
    <property type="component" value="Unassembled WGS sequence"/>
</dbReference>
<dbReference type="AlphaFoldDB" id="A0AAV5QUS7"/>
<name>A0AAV5QUS7_9ASCO</name>
<keyword evidence="3" id="KW-1185">Reference proteome</keyword>
<dbReference type="RefSeq" id="XP_064855148.1">
    <property type="nucleotide sequence ID" value="XM_064999076.1"/>
</dbReference>
<organism evidence="2 3">
    <name type="scientific">Saccharomycopsis crataegensis</name>
    <dbReference type="NCBI Taxonomy" id="43959"/>
    <lineage>
        <taxon>Eukaryota</taxon>
        <taxon>Fungi</taxon>
        <taxon>Dikarya</taxon>
        <taxon>Ascomycota</taxon>
        <taxon>Saccharomycotina</taxon>
        <taxon>Saccharomycetes</taxon>
        <taxon>Saccharomycopsidaceae</taxon>
        <taxon>Saccharomycopsis</taxon>
    </lineage>
</organism>
<proteinExistence type="predicted"/>
<feature type="compositionally biased region" description="Polar residues" evidence="1">
    <location>
        <begin position="55"/>
        <end position="76"/>
    </location>
</feature>
<protein>
    <submittedName>
        <fullName evidence="2">Uncharacterized protein</fullName>
    </submittedName>
</protein>
<evidence type="ECO:0000313" key="3">
    <source>
        <dbReference type="Proteomes" id="UP001360560"/>
    </source>
</evidence>
<comment type="caution">
    <text evidence="2">The sequence shown here is derived from an EMBL/GenBank/DDBJ whole genome shotgun (WGS) entry which is preliminary data.</text>
</comment>
<evidence type="ECO:0000256" key="1">
    <source>
        <dbReference type="SAM" id="MobiDB-lite"/>
    </source>
</evidence>
<evidence type="ECO:0000313" key="2">
    <source>
        <dbReference type="EMBL" id="GMM38152.1"/>
    </source>
</evidence>
<dbReference type="GeneID" id="90076141"/>